<dbReference type="AlphaFoldDB" id="A0A1I8IG92"/>
<reference evidence="11" key="1">
    <citation type="submission" date="2016-11" db="UniProtKB">
        <authorList>
            <consortium name="WormBaseParasite"/>
        </authorList>
    </citation>
    <scope>IDENTIFICATION</scope>
</reference>
<keyword evidence="3" id="KW-0689">Ribosomal protein</keyword>
<feature type="compositionally biased region" description="Basic and acidic residues" evidence="8">
    <location>
        <begin position="732"/>
        <end position="744"/>
    </location>
</feature>
<feature type="DNA-binding region" description="HMG box" evidence="7">
    <location>
        <begin position="650"/>
        <end position="723"/>
    </location>
</feature>
<dbReference type="GO" id="GO:0032543">
    <property type="term" value="P:mitochondrial translation"/>
    <property type="evidence" value="ECO:0007669"/>
    <property type="project" value="InterPro"/>
</dbReference>
<feature type="region of interest" description="Disordered" evidence="8">
    <location>
        <begin position="732"/>
        <end position="785"/>
    </location>
</feature>
<dbReference type="InterPro" id="IPR039927">
    <property type="entry name" value="Ribosomal_mL43"/>
</dbReference>
<dbReference type="CDD" id="cd00084">
    <property type="entry name" value="HMG-box_SF"/>
    <property type="match status" value="1"/>
</dbReference>
<sequence length="1219" mass="136369">MSRQMLPRVFLSQPLQNGVSRYTCQLKRITLKFCKFRPNSLGAREFIENGDFLEFARANPQVACYLKPRRNRPPVLQAEFANGSVQLARIDSFPAEFVRRWFWLMRGRSGDDLLPLHENLRSFHPSVQGVWTPFTFGRSVGLGDLPDSRHRPMSPSATELIQQLHRLQSARMSSPVPIVMLHRWMTLCQMSATAAAAEASAVDCHKRRRSPSAPPAKRSRPSEQPPSRGLANLPPELLFRILASGCLDADDLGQLACTCRSFHHLVREFTESAYACRLLRASMPNLVGSPTSAAASSDVACSDSKFVRAGRLLKRLSCFDALPDRLRLLHRYLMPSCLAAAEPGATIREVRAHYSAAGLLVGEFTAGWPARWLDPAGLALLRLFDPRSSRRRPALLTVAELAVSSGGAPVSAVDDFRVRLFIRHLFLAVCSERQRWRRFCRLLAAWRSRPAAWLLFVTLGPTFESRVMWRDMSRSTAASAAQIDACFGSLGDALRALYTDKKLRPRIPRLFEELTRLPTAWLSENSACVLLMAGCQVSRLVLNGMARRMSKSESASNELVMLLTSLCLVTVKAKQPFGLVAGLIRSTIAAAPSAAKRAYLIDSFGDSFRTVMADLYMADEASGQTPQAKPRRPVGTGRRSRQARRDPQEPVNPRSAYTMFVKEKMGELGLHIRDTPEHRLKGRDQIKVVARQWRDLPSADKDAYRQAYAKASAEYEARLAAYKQTESHRLFQEKMASDQQESAKKLAAPRPSTSKRKSKPSGGAPDAQAKSVKQEEGNAAAPASLPPQQQQFQMLPQLVQCQPQQQQISPVKLESLSQLLPQSQLQQLLPPGTVTLMAVTQPPLHQQQQFQSHRQPYQLMPVMPPYQHQFPVPHQQGNFPTTSLVQQLGAGQTLTELGGVYQQQQLPPQPVYYSSAPVHQHVQQLPQQPGSAYLPVATHQQPNQYTALYHTGSLLRPAVLRFRDDARRVRRCDGRLRLHRGYPASMTGGSLHFHQAEPQQQQPQQQQPHQLAAASAPESESGMQIAAVSERRDAAGAAPAEKFGPAMSRQMLPRVFLSQPLQNGVSRYTCQLKRITLKFCKFRPNSLGAREFIENGDFLEFARANPQVACYLKPRRNRPPVLQAEFANGSVQLARIDSFPAEFVRRWFWLMRGRSGDDLLPLHENLRSFHPSVQGVWTPFTFGRSVGLGDLPDSRHRPMSPSATELIQQLHRLQSARMS</sequence>
<organism evidence="10 11">
    <name type="scientific">Macrostomum lignano</name>
    <dbReference type="NCBI Taxonomy" id="282301"/>
    <lineage>
        <taxon>Eukaryota</taxon>
        <taxon>Metazoa</taxon>
        <taxon>Spiralia</taxon>
        <taxon>Lophotrochozoa</taxon>
        <taxon>Platyhelminthes</taxon>
        <taxon>Rhabditophora</taxon>
        <taxon>Macrostomorpha</taxon>
        <taxon>Macrostomida</taxon>
        <taxon>Macrostomidae</taxon>
        <taxon>Macrostomum</taxon>
    </lineage>
</organism>
<evidence type="ECO:0000313" key="10">
    <source>
        <dbReference type="Proteomes" id="UP000095280"/>
    </source>
</evidence>
<evidence type="ECO:0000256" key="5">
    <source>
        <dbReference type="ARBA" id="ARBA00023274"/>
    </source>
</evidence>
<dbReference type="SUPFAM" id="SSF47095">
    <property type="entry name" value="HMG-box"/>
    <property type="match status" value="1"/>
</dbReference>
<dbReference type="InterPro" id="IPR036047">
    <property type="entry name" value="F-box-like_dom_sf"/>
</dbReference>
<dbReference type="Pfam" id="PF09011">
    <property type="entry name" value="HMG_box_2"/>
    <property type="match status" value="1"/>
</dbReference>
<dbReference type="SMART" id="SM00398">
    <property type="entry name" value="HMG"/>
    <property type="match status" value="1"/>
</dbReference>
<evidence type="ECO:0000256" key="8">
    <source>
        <dbReference type="SAM" id="MobiDB-lite"/>
    </source>
</evidence>
<evidence type="ECO:0000256" key="3">
    <source>
        <dbReference type="ARBA" id="ARBA00022980"/>
    </source>
</evidence>
<dbReference type="InterPro" id="IPR001810">
    <property type="entry name" value="F-box_dom"/>
</dbReference>
<dbReference type="CDD" id="cd09917">
    <property type="entry name" value="F-box_SF"/>
    <property type="match status" value="1"/>
</dbReference>
<feature type="region of interest" description="Disordered" evidence="8">
    <location>
        <begin position="621"/>
        <end position="655"/>
    </location>
</feature>
<dbReference type="Proteomes" id="UP000095280">
    <property type="component" value="Unplaced"/>
</dbReference>
<protein>
    <recommendedName>
        <fullName evidence="6">Large ribosomal subunit protein mL43</fullName>
    </recommendedName>
</protein>
<evidence type="ECO:0000256" key="1">
    <source>
        <dbReference type="ARBA" id="ARBA00004173"/>
    </source>
</evidence>
<dbReference type="GO" id="GO:0003735">
    <property type="term" value="F:structural constituent of ribosome"/>
    <property type="evidence" value="ECO:0007669"/>
    <property type="project" value="InterPro"/>
</dbReference>
<dbReference type="SMART" id="SM00916">
    <property type="entry name" value="L51_S25_CI-B8"/>
    <property type="match status" value="2"/>
</dbReference>
<dbReference type="Gene3D" id="1.10.30.10">
    <property type="entry name" value="High mobility group box domain"/>
    <property type="match status" value="1"/>
</dbReference>
<feature type="region of interest" description="Disordered" evidence="8">
    <location>
        <begin position="980"/>
        <end position="1031"/>
    </location>
</feature>
<dbReference type="Pfam" id="PF12937">
    <property type="entry name" value="F-box-like"/>
    <property type="match status" value="1"/>
</dbReference>
<comment type="subcellular location">
    <subcellularLocation>
        <location evidence="1">Mitochondrion</location>
    </subcellularLocation>
</comment>
<keyword evidence="7" id="KW-0238">DNA-binding</keyword>
<keyword evidence="4" id="KW-0496">Mitochondrion</keyword>
<accession>A0A1I8IG92</accession>
<dbReference type="InterPro" id="IPR036249">
    <property type="entry name" value="Thioredoxin-like_sf"/>
</dbReference>
<dbReference type="InterPro" id="IPR007741">
    <property type="entry name" value="Ribosomal_mL43/mS25/NADH_DH"/>
</dbReference>
<dbReference type="GO" id="GO:0003677">
    <property type="term" value="F:DNA binding"/>
    <property type="evidence" value="ECO:0007669"/>
    <property type="project" value="UniProtKB-UniRule"/>
</dbReference>
<feature type="region of interest" description="Disordered" evidence="8">
    <location>
        <begin position="201"/>
        <end position="231"/>
    </location>
</feature>
<dbReference type="Gene3D" id="3.40.30.10">
    <property type="entry name" value="Glutaredoxin"/>
    <property type="match status" value="2"/>
</dbReference>
<comment type="similarity">
    <text evidence="2">Belongs to the mitochondrion-specific ribosomal protein mL43 family.</text>
</comment>
<proteinExistence type="inferred from homology"/>
<dbReference type="GO" id="GO:0005762">
    <property type="term" value="C:mitochondrial large ribosomal subunit"/>
    <property type="evidence" value="ECO:0007669"/>
    <property type="project" value="TreeGrafter"/>
</dbReference>
<dbReference type="WBParaSite" id="maker-uti_cns_0012114-snap-gene-0.7-mRNA-1">
    <property type="protein sequence ID" value="maker-uti_cns_0012114-snap-gene-0.7-mRNA-1"/>
    <property type="gene ID" value="maker-uti_cns_0012114-snap-gene-0.7"/>
</dbReference>
<evidence type="ECO:0000256" key="7">
    <source>
        <dbReference type="PROSITE-ProRule" id="PRU00267"/>
    </source>
</evidence>
<dbReference type="SUPFAM" id="SSF81383">
    <property type="entry name" value="F-box domain"/>
    <property type="match status" value="1"/>
</dbReference>
<keyword evidence="7" id="KW-0539">Nucleus</keyword>
<evidence type="ECO:0000256" key="2">
    <source>
        <dbReference type="ARBA" id="ARBA00006073"/>
    </source>
</evidence>
<dbReference type="GO" id="GO:0005634">
    <property type="term" value="C:nucleus"/>
    <property type="evidence" value="ECO:0007669"/>
    <property type="project" value="UniProtKB-UniRule"/>
</dbReference>
<evidence type="ECO:0000256" key="4">
    <source>
        <dbReference type="ARBA" id="ARBA00023128"/>
    </source>
</evidence>
<feature type="domain" description="HMG box" evidence="9">
    <location>
        <begin position="650"/>
        <end position="723"/>
    </location>
</feature>
<dbReference type="InterPro" id="IPR036910">
    <property type="entry name" value="HMG_box_dom_sf"/>
</dbReference>
<dbReference type="PANTHER" id="PTHR21396">
    <property type="entry name" value="39S RIBOSOMAL PROTEIN L43"/>
    <property type="match status" value="1"/>
</dbReference>
<dbReference type="InterPro" id="IPR009071">
    <property type="entry name" value="HMG_box_dom"/>
</dbReference>
<dbReference type="PANTHER" id="PTHR21396:SF2">
    <property type="entry name" value="LARGE RIBOSOMAL SUBUNIT PROTEIN ML43"/>
    <property type="match status" value="1"/>
</dbReference>
<dbReference type="PROSITE" id="PS50118">
    <property type="entry name" value="HMG_BOX_2"/>
    <property type="match status" value="1"/>
</dbReference>
<keyword evidence="10" id="KW-1185">Reference proteome</keyword>
<evidence type="ECO:0000259" key="9">
    <source>
        <dbReference type="PROSITE" id="PS50118"/>
    </source>
</evidence>
<evidence type="ECO:0000256" key="6">
    <source>
        <dbReference type="ARBA" id="ARBA00035188"/>
    </source>
</evidence>
<evidence type="ECO:0000313" key="11">
    <source>
        <dbReference type="WBParaSite" id="maker-uti_cns_0012114-snap-gene-0.7-mRNA-1"/>
    </source>
</evidence>
<feature type="compositionally biased region" description="Low complexity" evidence="8">
    <location>
        <begin position="996"/>
        <end position="1017"/>
    </location>
</feature>
<keyword evidence="5" id="KW-0687">Ribonucleoprotein</keyword>
<name>A0A1I8IG92_9PLAT</name>
<dbReference type="SUPFAM" id="SSF52833">
    <property type="entry name" value="Thioredoxin-like"/>
    <property type="match status" value="2"/>
</dbReference>